<accession>A0ABV1VJ73</accession>
<dbReference type="InterPro" id="IPR005363">
    <property type="entry name" value="UPF0167"/>
</dbReference>
<dbReference type="EMBL" id="JBEPCV010000023">
    <property type="protein sequence ID" value="MER6906518.1"/>
    <property type="molecule type" value="Genomic_DNA"/>
</dbReference>
<dbReference type="RefSeq" id="WP_350721404.1">
    <property type="nucleotide sequence ID" value="NZ_JBEPCO010000026.1"/>
</dbReference>
<keyword evidence="3" id="KW-1185">Reference proteome</keyword>
<reference evidence="2 3" key="1">
    <citation type="submission" date="2024-06" db="EMBL/GenBank/DDBJ databases">
        <title>The Natural Products Discovery Center: Release of the First 8490 Sequenced Strains for Exploring Actinobacteria Biosynthetic Diversity.</title>
        <authorList>
            <person name="Kalkreuter E."/>
            <person name="Kautsar S.A."/>
            <person name="Yang D."/>
            <person name="Bader C.D."/>
            <person name="Teijaro C.N."/>
            <person name="Fluegel L."/>
            <person name="Davis C.M."/>
            <person name="Simpson J.R."/>
            <person name="Lauterbach L."/>
            <person name="Steele A.D."/>
            <person name="Gui C."/>
            <person name="Meng S."/>
            <person name="Li G."/>
            <person name="Viehrig K."/>
            <person name="Ye F."/>
            <person name="Su P."/>
            <person name="Kiefer A.F."/>
            <person name="Nichols A."/>
            <person name="Cepeda A.J."/>
            <person name="Yan W."/>
            <person name="Fan B."/>
            <person name="Jiang Y."/>
            <person name="Adhikari A."/>
            <person name="Zheng C.-J."/>
            <person name="Schuster L."/>
            <person name="Cowan T.M."/>
            <person name="Smanski M.J."/>
            <person name="Chevrette M.G."/>
            <person name="De Carvalho L.P.S."/>
            <person name="Shen B."/>
        </authorList>
    </citation>
    <scope>NUCLEOTIDE SEQUENCE [LARGE SCALE GENOMIC DNA]</scope>
    <source>
        <strain evidence="2 3">NPDC000632</strain>
    </source>
</reference>
<gene>
    <name evidence="2" type="ORF">ABT322_22755</name>
</gene>
<organism evidence="2 3">
    <name type="scientific">Streptomyces flaveolus</name>
    <dbReference type="NCBI Taxonomy" id="67297"/>
    <lineage>
        <taxon>Bacteria</taxon>
        <taxon>Bacillati</taxon>
        <taxon>Actinomycetota</taxon>
        <taxon>Actinomycetes</taxon>
        <taxon>Kitasatosporales</taxon>
        <taxon>Streptomycetaceae</taxon>
        <taxon>Streptomyces</taxon>
    </lineage>
</organism>
<comment type="caution">
    <text evidence="2">The sequence shown here is derived from an EMBL/GenBank/DDBJ whole genome shotgun (WGS) entry which is preliminary data.</text>
</comment>
<name>A0ABV1VJ73_9ACTN</name>
<evidence type="ECO:0000313" key="3">
    <source>
        <dbReference type="Proteomes" id="UP001490330"/>
    </source>
</evidence>
<dbReference type="Pfam" id="PF03691">
    <property type="entry name" value="UPF0167"/>
    <property type="match status" value="1"/>
</dbReference>
<sequence>MGRRKGRRAAAVQGRRGHALHSLATRSVAVSDAVCACCGRARGYVYTGPVYAAGEPDRLCPWCIADGSAARRYEAHFTADVAGDEVTSQVLVAIAERTPGFTALQDAQWLAHCGDGATFLGRAGARELAGYPDGLASLRQDIRTWGWPDHQIDDFLDALDSNGQPTAYPLRCRTCATHLAYADFT</sequence>
<proteinExistence type="inferred from homology"/>
<evidence type="ECO:0000256" key="1">
    <source>
        <dbReference type="ARBA" id="ARBA00008525"/>
    </source>
</evidence>
<dbReference type="Proteomes" id="UP001490330">
    <property type="component" value="Unassembled WGS sequence"/>
</dbReference>
<evidence type="ECO:0000313" key="2">
    <source>
        <dbReference type="EMBL" id="MER6906518.1"/>
    </source>
</evidence>
<comment type="similarity">
    <text evidence="1">Belongs to the UPF0167 family.</text>
</comment>
<protein>
    <submittedName>
        <fullName evidence="2">CbrC family protein</fullName>
    </submittedName>
</protein>